<evidence type="ECO:0000313" key="3">
    <source>
        <dbReference type="EMBL" id="MBS4200947.1"/>
    </source>
</evidence>
<comment type="caution">
    <text evidence="3">The sequence shown here is derived from an EMBL/GenBank/DDBJ whole genome shotgun (WGS) entry which is preliminary data.</text>
</comment>
<feature type="domain" description="Phosphatidic acid phosphatase type 2/haloperoxidase" evidence="2">
    <location>
        <begin position="83"/>
        <end position="194"/>
    </location>
</feature>
<dbReference type="SUPFAM" id="SSF48317">
    <property type="entry name" value="Acid phosphatase/Vanadium-dependent haloperoxidase"/>
    <property type="match status" value="1"/>
</dbReference>
<gene>
    <name evidence="3" type="ORF">KHA93_15020</name>
</gene>
<dbReference type="RefSeq" id="WP_213111474.1">
    <property type="nucleotide sequence ID" value="NZ_JAGYPJ010000001.1"/>
</dbReference>
<keyword evidence="1" id="KW-0472">Membrane</keyword>
<dbReference type="Pfam" id="PF01569">
    <property type="entry name" value="PAP2"/>
    <property type="match status" value="1"/>
</dbReference>
<dbReference type="PANTHER" id="PTHR14969:SF13">
    <property type="entry name" value="AT30094P"/>
    <property type="match status" value="1"/>
</dbReference>
<accession>A0A942TRS1</accession>
<keyword evidence="4" id="KW-1185">Reference proteome</keyword>
<dbReference type="AlphaFoldDB" id="A0A942TRS1"/>
<dbReference type="CDD" id="cd03392">
    <property type="entry name" value="PAP2_like_2"/>
    <property type="match status" value="1"/>
</dbReference>
<dbReference type="InterPro" id="IPR000326">
    <property type="entry name" value="PAP2/HPO"/>
</dbReference>
<dbReference type="SMART" id="SM00014">
    <property type="entry name" value="acidPPc"/>
    <property type="match status" value="1"/>
</dbReference>
<organism evidence="3 4">
    <name type="scientific">Lederbergia citrisecunda</name>
    <dbReference type="NCBI Taxonomy" id="2833583"/>
    <lineage>
        <taxon>Bacteria</taxon>
        <taxon>Bacillati</taxon>
        <taxon>Bacillota</taxon>
        <taxon>Bacilli</taxon>
        <taxon>Bacillales</taxon>
        <taxon>Bacillaceae</taxon>
        <taxon>Lederbergia</taxon>
    </lineage>
</organism>
<name>A0A942TRS1_9BACI</name>
<feature type="transmembrane region" description="Helical" evidence="1">
    <location>
        <begin position="81"/>
        <end position="102"/>
    </location>
</feature>
<feature type="transmembrane region" description="Helical" evidence="1">
    <location>
        <begin position="122"/>
        <end position="143"/>
    </location>
</feature>
<feature type="transmembrane region" description="Helical" evidence="1">
    <location>
        <begin position="179"/>
        <end position="199"/>
    </location>
</feature>
<feature type="transmembrane region" description="Helical" evidence="1">
    <location>
        <begin position="150"/>
        <end position="173"/>
    </location>
</feature>
<evidence type="ECO:0000259" key="2">
    <source>
        <dbReference type="SMART" id="SM00014"/>
    </source>
</evidence>
<dbReference type="Proteomes" id="UP000682713">
    <property type="component" value="Unassembled WGS sequence"/>
</dbReference>
<reference evidence="3 4" key="1">
    <citation type="submission" date="2021-05" db="EMBL/GenBank/DDBJ databases">
        <title>Novel Bacillus species.</title>
        <authorList>
            <person name="Liu G."/>
        </authorList>
    </citation>
    <scope>NUCLEOTIDE SEQUENCE [LARGE SCALE GENOMIC DNA]</scope>
    <source>
        <strain evidence="3 4">FJAT-49732</strain>
    </source>
</reference>
<dbReference type="PANTHER" id="PTHR14969">
    <property type="entry name" value="SPHINGOSINE-1-PHOSPHATE PHOSPHOHYDROLASE"/>
    <property type="match status" value="1"/>
</dbReference>
<dbReference type="EMBL" id="JAGYPJ010000001">
    <property type="protein sequence ID" value="MBS4200947.1"/>
    <property type="molecule type" value="Genomic_DNA"/>
</dbReference>
<dbReference type="Gene3D" id="1.20.144.10">
    <property type="entry name" value="Phosphatidic acid phosphatase type 2/haloperoxidase"/>
    <property type="match status" value="2"/>
</dbReference>
<evidence type="ECO:0000256" key="1">
    <source>
        <dbReference type="SAM" id="Phobius"/>
    </source>
</evidence>
<evidence type="ECO:0000313" key="4">
    <source>
        <dbReference type="Proteomes" id="UP000682713"/>
    </source>
</evidence>
<proteinExistence type="predicted"/>
<sequence length="206" mass="23805">MAKKIFLIISLIVFFGLAFSYDLAFFRKIDVNTLEFFEGIRTTFLNRFFYFFTELGSKHFIIPLSVVVLIYLILKKKYLESTFLILAFLGMTGLNHLLKGWIHRERPSLNPLIHESGYSFPSGHAMGSIVVFGFLFYLFLYILKMGQKLYYVWLTVTIALIVLISISRMYLGVHYPTDIIAGLSAGYAYLCLIILPYQLTSKRKNS</sequence>
<keyword evidence="1" id="KW-1133">Transmembrane helix</keyword>
<feature type="transmembrane region" description="Helical" evidence="1">
    <location>
        <begin position="55"/>
        <end position="74"/>
    </location>
</feature>
<protein>
    <submittedName>
        <fullName evidence="3">Phosphatase PAP2 family protein</fullName>
    </submittedName>
</protein>
<keyword evidence="1" id="KW-0812">Transmembrane</keyword>
<dbReference type="InterPro" id="IPR036938">
    <property type="entry name" value="PAP2/HPO_sf"/>
</dbReference>